<proteinExistence type="predicted"/>
<name>A0A026WME1_OOCBI</name>
<evidence type="ECO:0000313" key="2">
    <source>
        <dbReference type="Proteomes" id="UP000053097"/>
    </source>
</evidence>
<sequence length="113" mass="12430">MYIKHVCVCACSMFFDPGGEVPPMMTTMTPVGATSLSKSTRPAIGRGLDPATCQEQLTERSKRRISRVDVRDIPDPVNYLSFAVGSLARYGVDIFLGPNVNVTLPRCIVYFDI</sequence>
<protein>
    <submittedName>
        <fullName evidence="1">Uncharacterized protein</fullName>
    </submittedName>
</protein>
<organism evidence="1 2">
    <name type="scientific">Ooceraea biroi</name>
    <name type="common">Clonal raider ant</name>
    <name type="synonym">Cerapachys biroi</name>
    <dbReference type="NCBI Taxonomy" id="2015173"/>
    <lineage>
        <taxon>Eukaryota</taxon>
        <taxon>Metazoa</taxon>
        <taxon>Ecdysozoa</taxon>
        <taxon>Arthropoda</taxon>
        <taxon>Hexapoda</taxon>
        <taxon>Insecta</taxon>
        <taxon>Pterygota</taxon>
        <taxon>Neoptera</taxon>
        <taxon>Endopterygota</taxon>
        <taxon>Hymenoptera</taxon>
        <taxon>Apocrita</taxon>
        <taxon>Aculeata</taxon>
        <taxon>Formicoidea</taxon>
        <taxon>Formicidae</taxon>
        <taxon>Dorylinae</taxon>
        <taxon>Ooceraea</taxon>
    </lineage>
</organism>
<evidence type="ECO:0000313" key="1">
    <source>
        <dbReference type="EMBL" id="EZA56284.1"/>
    </source>
</evidence>
<gene>
    <name evidence="1" type="ORF">X777_02903</name>
</gene>
<keyword evidence="2" id="KW-1185">Reference proteome</keyword>
<dbReference type="EMBL" id="KK107167">
    <property type="protein sequence ID" value="EZA56284.1"/>
    <property type="molecule type" value="Genomic_DNA"/>
</dbReference>
<reference evidence="1 2" key="1">
    <citation type="journal article" date="2014" name="Curr. Biol.">
        <title>The genome of the clonal raider ant Cerapachys biroi.</title>
        <authorList>
            <person name="Oxley P.R."/>
            <person name="Ji L."/>
            <person name="Fetter-Pruneda I."/>
            <person name="McKenzie S.K."/>
            <person name="Li C."/>
            <person name="Hu H."/>
            <person name="Zhang G."/>
            <person name="Kronauer D.J."/>
        </authorList>
    </citation>
    <scope>NUCLEOTIDE SEQUENCE [LARGE SCALE GENOMIC DNA]</scope>
</reference>
<dbReference type="AlphaFoldDB" id="A0A026WME1"/>
<dbReference type="Proteomes" id="UP000053097">
    <property type="component" value="Unassembled WGS sequence"/>
</dbReference>
<accession>A0A026WME1</accession>